<accession>A0A484HKF1</accession>
<reference evidence="1" key="1">
    <citation type="submission" date="2019-01" db="EMBL/GenBank/DDBJ databases">
        <authorList>
            <consortium name="Genoscope - CEA"/>
            <person name="William W."/>
        </authorList>
    </citation>
    <scope>NUCLEOTIDE SEQUENCE</scope>
    <source>
        <strain evidence="1">CR-1</strain>
    </source>
</reference>
<protein>
    <submittedName>
        <fullName evidence="1">Uncharacterized protein</fullName>
    </submittedName>
</protein>
<name>A0A484HKF1_9BACT</name>
<dbReference type="AlphaFoldDB" id="A0A484HKF1"/>
<dbReference type="EMBL" id="CAACVI010000012">
    <property type="protein sequence ID" value="VEN73729.1"/>
    <property type="molecule type" value="Genomic_DNA"/>
</dbReference>
<sequence length="202" mass="23170">MTRRIGFLRRRLLYFFDIRLNLGYNMDKPAPIESFRGRSQGDAMRQKYVIEINKKNKMTIQEFAELDKDIMSLLCEEKYDMEEIEAAIAKDESALVDAIRTKNLYPIGVYADKMADAIVELVASPAGEDGKRAKTLLFDDSDLLTRIPEEPDVEDEISDEDVELDDMLDEGLDKDFETEEKIKDIKTSLKVEDDILNVDDSA</sequence>
<gene>
    <name evidence="1" type="ORF">EPICR_20198</name>
</gene>
<evidence type="ECO:0000313" key="1">
    <source>
        <dbReference type="EMBL" id="VEN73729.1"/>
    </source>
</evidence>
<organism evidence="1">
    <name type="scientific">uncultured Desulfobacteraceae bacterium</name>
    <dbReference type="NCBI Taxonomy" id="218296"/>
    <lineage>
        <taxon>Bacteria</taxon>
        <taxon>Pseudomonadati</taxon>
        <taxon>Thermodesulfobacteriota</taxon>
        <taxon>Desulfobacteria</taxon>
        <taxon>Desulfobacterales</taxon>
        <taxon>Desulfobacteraceae</taxon>
        <taxon>environmental samples</taxon>
    </lineage>
</organism>
<proteinExistence type="predicted"/>